<organism evidence="3 4">
    <name type="scientific">Phaeomoniella chlamydospora</name>
    <name type="common">Phaeoacremonium chlamydosporum</name>
    <dbReference type="NCBI Taxonomy" id="158046"/>
    <lineage>
        <taxon>Eukaryota</taxon>
        <taxon>Fungi</taxon>
        <taxon>Dikarya</taxon>
        <taxon>Ascomycota</taxon>
        <taxon>Pezizomycotina</taxon>
        <taxon>Eurotiomycetes</taxon>
        <taxon>Chaetothyriomycetidae</taxon>
        <taxon>Phaeomoniellales</taxon>
        <taxon>Phaeomoniellaceae</taxon>
        <taxon>Phaeomoniella</taxon>
    </lineage>
</organism>
<dbReference type="OrthoDB" id="5339038at2759"/>
<feature type="compositionally biased region" description="Acidic residues" evidence="1">
    <location>
        <begin position="167"/>
        <end position="178"/>
    </location>
</feature>
<dbReference type="Pfam" id="PF20253">
    <property type="entry name" value="DUF6604"/>
    <property type="match status" value="1"/>
</dbReference>
<dbReference type="InterPro" id="IPR016864">
    <property type="entry name" value="UCP028035"/>
</dbReference>
<evidence type="ECO:0000313" key="4">
    <source>
        <dbReference type="Proteomes" id="UP000053317"/>
    </source>
</evidence>
<sequence length="985" mass="112487">MATHNSYLVYKRDTSHLLYWMIRASNAIITSLPKDEENAPPPLNTTGQITVSNLVTMSELIAKHVDPIPSAVYRLFRSVINARTAAYDAFQMIVTKRPDAEMERSNASHKHFIDALSKAFKALGGESWKTRQTAENEKSDDMKDTEAIIFANKFSFLDLNEPKRDGEDTEDTSDEEVNEGSQAAAASQRHRPKKTPGKGKKGKRGKRAKRKQKPTAAVKEQSLDEVPLESYRIIQDEDGIITDYLLVVYAAFQEWMDLRSYVQGLWRDVAYCGLNSAIAGTVSNIAIAMVKRTESAIFVDFPGHDSYETIMNTITRGDPEKAQSNFSIGLHVMGPNSGKYENVQTTNLDVKEQYSIYAYQDLIDFITDFQRTRSGKPTKRLLAELNDWDPNVDLQRLSKEQRIRWRRSYTINWLYDLVNVFSSIVVQRNTLRGEHHAYERVDWSIYGPWNQHRRLFGLNEFAGLVTSLAMQKSGTDVRAKILPSHVFQLQCIVDSLTVSRGWSLSGLRGHVLKPPSTAFRPRRDVDLFLDREQKRAGSGYLQAVHVLKQLLDKDAMMHGDQNRHQRCSEVIGILQEDFRDWLGESKYMYGLNTIPPSRFSNSNTNGLWEYSPFLCGVGLMEGLELAFRTTMMLWDRIPEPMMLVHLHNMLVQKGYITKDVGLYASMETLFPTAFFADGKPPTSNFDKALLDQISETGSRRAVFRRRAVTRMAHSATDIHGLLNLEMNRFFKAKPNLLLYRLADWNPERIPDVDVSPESMLGLVRIAQTKQVIDPGTGETRLQDTDLVNRARANGMDENTLLNIPSRMRELSGDINFTPSPDQFASLPVPEGFRARPAPGTNRPHRKNEGEGLNMSARDILTFLKYDIFRDINGNLPLSSLNYVWVTIRFMLLFMQIEGELRRVRNPLWVRAYETELEWKRDKRVGLTFLALAEQDDECLRIMAKEFQNPRAGFMNHIYWEDLDETGKTMRGQDANAPSEPDCVVM</sequence>
<evidence type="ECO:0000256" key="1">
    <source>
        <dbReference type="SAM" id="MobiDB-lite"/>
    </source>
</evidence>
<feature type="compositionally biased region" description="Basic residues" evidence="1">
    <location>
        <begin position="188"/>
        <end position="213"/>
    </location>
</feature>
<dbReference type="Proteomes" id="UP000053317">
    <property type="component" value="Unassembled WGS sequence"/>
</dbReference>
<dbReference type="PIRSF" id="PIRSF028035">
    <property type="entry name" value="UCP028035"/>
    <property type="match status" value="1"/>
</dbReference>
<feature type="region of interest" description="Disordered" evidence="1">
    <location>
        <begin position="160"/>
        <end position="221"/>
    </location>
</feature>
<protein>
    <recommendedName>
        <fullName evidence="2">DUF6604 domain-containing protein</fullName>
    </recommendedName>
</protein>
<proteinExistence type="predicted"/>
<evidence type="ECO:0000259" key="2">
    <source>
        <dbReference type="Pfam" id="PF20253"/>
    </source>
</evidence>
<keyword evidence="4" id="KW-1185">Reference proteome</keyword>
<feature type="domain" description="DUF6604" evidence="2">
    <location>
        <begin position="10"/>
        <end position="298"/>
    </location>
</feature>
<dbReference type="PANTHER" id="PTHR38795:SF1">
    <property type="entry name" value="DUF6604 DOMAIN-CONTAINING PROTEIN"/>
    <property type="match status" value="1"/>
</dbReference>
<name>A0A0G2GQ49_PHACM</name>
<reference evidence="3 4" key="2">
    <citation type="submission" date="2015-05" db="EMBL/GenBank/DDBJ databases">
        <authorList>
            <person name="Morales-Cruz A."/>
            <person name="Amrine K.C."/>
            <person name="Cantu D."/>
        </authorList>
    </citation>
    <scope>NUCLEOTIDE SEQUENCE [LARGE SCALE GENOMIC DNA]</scope>
    <source>
        <strain evidence="3">UCRPC4</strain>
    </source>
</reference>
<reference evidence="3 4" key="1">
    <citation type="submission" date="2015-05" db="EMBL/GenBank/DDBJ databases">
        <title>Distinctive expansion of gene families associated with plant cell wall degradation and secondary metabolism in the genomes of grapevine trunk pathogens.</title>
        <authorList>
            <person name="Lawrence D.P."/>
            <person name="Travadon R."/>
            <person name="Rolshausen P.E."/>
            <person name="Baumgartner K."/>
        </authorList>
    </citation>
    <scope>NUCLEOTIDE SEQUENCE [LARGE SCALE GENOMIC DNA]</scope>
    <source>
        <strain evidence="3">UCRPC4</strain>
    </source>
</reference>
<dbReference type="PANTHER" id="PTHR38795">
    <property type="entry name" value="DUF6604 DOMAIN-CONTAINING PROTEIN"/>
    <property type="match status" value="1"/>
</dbReference>
<dbReference type="AlphaFoldDB" id="A0A0G2GQ49"/>
<gene>
    <name evidence="3" type="ORF">UCRPC4_g01752</name>
</gene>
<evidence type="ECO:0000313" key="3">
    <source>
        <dbReference type="EMBL" id="KKY25488.1"/>
    </source>
</evidence>
<comment type="caution">
    <text evidence="3">The sequence shown here is derived from an EMBL/GenBank/DDBJ whole genome shotgun (WGS) entry which is preliminary data.</text>
</comment>
<accession>A0A0G2GQ49</accession>
<dbReference type="EMBL" id="LCWF01000041">
    <property type="protein sequence ID" value="KKY25488.1"/>
    <property type="molecule type" value="Genomic_DNA"/>
</dbReference>
<dbReference type="InterPro" id="IPR046539">
    <property type="entry name" value="DUF6604"/>
</dbReference>